<dbReference type="GO" id="GO:0080129">
    <property type="term" value="P:proteasome core complex assembly"/>
    <property type="evidence" value="ECO:0007669"/>
    <property type="project" value="TreeGrafter"/>
</dbReference>
<dbReference type="PANTHER" id="PTHR15069">
    <property type="entry name" value="PROTEASOME ASSEMBLY CHAPERONE 1"/>
    <property type="match status" value="1"/>
</dbReference>
<dbReference type="Pfam" id="PF16094">
    <property type="entry name" value="PAC1"/>
    <property type="match status" value="1"/>
</dbReference>
<dbReference type="InterPro" id="IPR016565">
    <property type="entry name" value="Proteasome_assmbl_chp_1"/>
</dbReference>
<reference evidence="4" key="2">
    <citation type="submission" date="2020-06" db="EMBL/GenBank/DDBJ databases">
        <authorList>
            <person name="Sheffer M."/>
        </authorList>
    </citation>
    <scope>NUCLEOTIDE SEQUENCE</scope>
</reference>
<name>A0A8T0EFI9_ARGBR</name>
<gene>
    <name evidence="4" type="ORF">HNY73_019250</name>
</gene>
<dbReference type="GO" id="GO:0005783">
    <property type="term" value="C:endoplasmic reticulum"/>
    <property type="evidence" value="ECO:0007669"/>
    <property type="project" value="InterPro"/>
</dbReference>
<comment type="caution">
    <text evidence="4">The sequence shown here is derived from an EMBL/GenBank/DDBJ whole genome shotgun (WGS) entry which is preliminary data.</text>
</comment>
<protein>
    <recommendedName>
        <fullName evidence="2">Proteasome assembly chaperone 1</fullName>
    </recommendedName>
</protein>
<dbReference type="EMBL" id="JABXBU010002228">
    <property type="protein sequence ID" value="KAF8771882.1"/>
    <property type="molecule type" value="Genomic_DNA"/>
</dbReference>
<keyword evidence="5" id="KW-1185">Reference proteome</keyword>
<dbReference type="GO" id="GO:0000502">
    <property type="term" value="C:proteasome complex"/>
    <property type="evidence" value="ECO:0007669"/>
    <property type="project" value="UniProtKB-KW"/>
</dbReference>
<sequence length="265" mass="29736">MATFFGEISPLSSRAVDDEEIDDQPIYNLILDSEEDCPAKIDCKLLVFSVDEISYAFVQCYLVPDNAQRLFVVNYSLNKDEDYDLMYTGSTKQKSNVKIAATVYSIDENVIVCDIASRVPEELYTELYDALFDKLNCEEALILTSLPTASFKSEASQLLEKPFLKSIATSKYLSMRSCNVPRLQAPNFLSNFAAAVLTDFEVKQKPAICILNYVDSCLLDFVVVQNFDAIFDENFVLKLTPNSDATSKLTKCVKQKIAAEANLYT</sequence>
<accession>A0A8T0EFI9</accession>
<evidence type="ECO:0000313" key="5">
    <source>
        <dbReference type="Proteomes" id="UP000807504"/>
    </source>
</evidence>
<keyword evidence="4" id="KW-0647">Proteasome</keyword>
<dbReference type="Proteomes" id="UP000807504">
    <property type="component" value="Unassembled WGS sequence"/>
</dbReference>
<comment type="similarity">
    <text evidence="1">Belongs to the PSMG1 family.</text>
</comment>
<evidence type="ECO:0000256" key="3">
    <source>
        <dbReference type="ARBA" id="ARBA00023186"/>
    </source>
</evidence>
<evidence type="ECO:0000256" key="2">
    <source>
        <dbReference type="ARBA" id="ARBA00019180"/>
    </source>
</evidence>
<reference evidence="4" key="1">
    <citation type="journal article" date="2020" name="bioRxiv">
        <title>Chromosome-level reference genome of the European wasp spider Argiope bruennichi: a resource for studies on range expansion and evolutionary adaptation.</title>
        <authorList>
            <person name="Sheffer M.M."/>
            <person name="Hoppe A."/>
            <person name="Krehenwinkel H."/>
            <person name="Uhl G."/>
            <person name="Kuss A.W."/>
            <person name="Jensen L."/>
            <person name="Jensen C."/>
            <person name="Gillespie R.G."/>
            <person name="Hoff K.J."/>
            <person name="Prost S."/>
        </authorList>
    </citation>
    <scope>NUCLEOTIDE SEQUENCE</scope>
</reference>
<evidence type="ECO:0000313" key="4">
    <source>
        <dbReference type="EMBL" id="KAF8771882.1"/>
    </source>
</evidence>
<evidence type="ECO:0000256" key="1">
    <source>
        <dbReference type="ARBA" id="ARBA00005261"/>
    </source>
</evidence>
<dbReference type="PANTHER" id="PTHR15069:SF1">
    <property type="entry name" value="PROTEASOME ASSEMBLY CHAPERONE 1"/>
    <property type="match status" value="1"/>
</dbReference>
<dbReference type="GO" id="GO:0070628">
    <property type="term" value="F:proteasome binding"/>
    <property type="evidence" value="ECO:0007669"/>
    <property type="project" value="TreeGrafter"/>
</dbReference>
<keyword evidence="3" id="KW-0143">Chaperone</keyword>
<dbReference type="AlphaFoldDB" id="A0A8T0EFI9"/>
<proteinExistence type="inferred from homology"/>
<organism evidence="4 5">
    <name type="scientific">Argiope bruennichi</name>
    <name type="common">Wasp spider</name>
    <name type="synonym">Aranea bruennichi</name>
    <dbReference type="NCBI Taxonomy" id="94029"/>
    <lineage>
        <taxon>Eukaryota</taxon>
        <taxon>Metazoa</taxon>
        <taxon>Ecdysozoa</taxon>
        <taxon>Arthropoda</taxon>
        <taxon>Chelicerata</taxon>
        <taxon>Arachnida</taxon>
        <taxon>Araneae</taxon>
        <taxon>Araneomorphae</taxon>
        <taxon>Entelegynae</taxon>
        <taxon>Araneoidea</taxon>
        <taxon>Araneidae</taxon>
        <taxon>Argiope</taxon>
    </lineage>
</organism>